<dbReference type="AlphaFoldDB" id="A0A5U6MF84"/>
<gene>
    <name evidence="2" type="ORF">DM035_21830</name>
</gene>
<name>A0A5U6MF84_SALET</name>
<comment type="caution">
    <text evidence="2">The sequence shown here is derived from an EMBL/GenBank/DDBJ whole genome shotgun (WGS) entry which is preliminary data.</text>
</comment>
<reference evidence="2" key="1">
    <citation type="submission" date="2018-06" db="EMBL/GenBank/DDBJ databases">
        <authorList>
            <person name="Ashton P.M."/>
            <person name="Dallman T."/>
            <person name="Nair S."/>
            <person name="De Pinna E."/>
            <person name="Peters T."/>
            <person name="Grant K."/>
        </authorList>
    </citation>
    <scope>NUCLEOTIDE SEQUENCE</scope>
    <source>
        <strain evidence="2">430336</strain>
    </source>
</reference>
<dbReference type="InterPro" id="IPR031618">
    <property type="entry name" value="T4SS_TraI"/>
</dbReference>
<protein>
    <recommendedName>
        <fullName evidence="3">Type IV secretion system DotC family protein</fullName>
    </recommendedName>
</protein>
<proteinExistence type="predicted"/>
<evidence type="ECO:0000256" key="1">
    <source>
        <dbReference type="SAM" id="SignalP"/>
    </source>
</evidence>
<dbReference type="EMBL" id="AAGQTM010000029">
    <property type="protein sequence ID" value="EBQ9796772.1"/>
    <property type="molecule type" value="Genomic_DNA"/>
</dbReference>
<evidence type="ECO:0000313" key="2">
    <source>
        <dbReference type="EMBL" id="EBQ9796772.1"/>
    </source>
</evidence>
<accession>A0A5U6MF84</accession>
<keyword evidence="1" id="KW-0732">Signal</keyword>
<sequence>MTEGRMYQLKVLAYLTILWVGSAAADSPFTSAPAPNLNEVLNGFHNDDANTVRMGVLRDLGETIGFRAGMAWEAQNIANALRERETDLDRIFQFGPLMTADSSLPPVIVEAIDVASVSKDQFRTATKVYNIVKQEEFVAVPPTWRDYLFTGLLQAPDIVYPGEDAKPKNSAEKKAWDEAVKKGWADGSQQADQISQENFNRLVRDYTGMLRFSALVKQGMISRTQISSKVNSVSPESSKDTLMIGEKNRSIMKKAEFETNPSKWTPVITKSPEVKNNTYQYGGR</sequence>
<organism evidence="2">
    <name type="scientific">Salmonella enterica subsp. enterica serovar Kottbus</name>
    <dbReference type="NCBI Taxonomy" id="224727"/>
    <lineage>
        <taxon>Bacteria</taxon>
        <taxon>Pseudomonadati</taxon>
        <taxon>Pseudomonadota</taxon>
        <taxon>Gammaproteobacteria</taxon>
        <taxon>Enterobacterales</taxon>
        <taxon>Enterobacteriaceae</taxon>
        <taxon>Salmonella</taxon>
    </lineage>
</organism>
<feature type="chain" id="PRO_5030139732" description="Type IV secretion system DotC family protein" evidence="1">
    <location>
        <begin position="26"/>
        <end position="284"/>
    </location>
</feature>
<evidence type="ECO:0008006" key="3">
    <source>
        <dbReference type="Google" id="ProtNLM"/>
    </source>
</evidence>
<feature type="signal peptide" evidence="1">
    <location>
        <begin position="1"/>
        <end position="25"/>
    </location>
</feature>
<dbReference type="Pfam" id="PF16932">
    <property type="entry name" value="T4SS_TraI"/>
    <property type="match status" value="1"/>
</dbReference>